<organism evidence="5">
    <name type="scientific">Hyalella azteca</name>
    <name type="common">Amphipod</name>
    <dbReference type="NCBI Taxonomy" id="294128"/>
    <lineage>
        <taxon>Eukaryota</taxon>
        <taxon>Metazoa</taxon>
        <taxon>Ecdysozoa</taxon>
        <taxon>Arthropoda</taxon>
        <taxon>Crustacea</taxon>
        <taxon>Multicrustacea</taxon>
        <taxon>Malacostraca</taxon>
        <taxon>Eumalacostraca</taxon>
        <taxon>Peracarida</taxon>
        <taxon>Amphipoda</taxon>
        <taxon>Senticaudata</taxon>
        <taxon>Talitrida</taxon>
        <taxon>Talitroidea</taxon>
        <taxon>Hyalellidae</taxon>
        <taxon>Hyalella</taxon>
    </lineage>
</organism>
<feature type="domain" description="RRM" evidence="4">
    <location>
        <begin position="277"/>
        <end position="355"/>
    </location>
</feature>
<reference evidence="5" key="3">
    <citation type="submission" date="2019-06" db="EMBL/GenBank/DDBJ databases">
        <authorList>
            <person name="Poynton C."/>
            <person name="Hasenbein S."/>
            <person name="Benoit J.B."/>
            <person name="Sepulveda M.S."/>
            <person name="Poelchau M.F."/>
            <person name="Murali S.C."/>
            <person name="Chen S."/>
            <person name="Glastad K.M."/>
            <person name="Werren J.H."/>
            <person name="Vineis J.H."/>
            <person name="Bowen J.L."/>
            <person name="Friedrich M."/>
            <person name="Jones J."/>
            <person name="Robertson H.M."/>
            <person name="Feyereisen R."/>
            <person name="Mechler-Hickson A."/>
            <person name="Mathers N."/>
            <person name="Lee C.E."/>
            <person name="Colbourne J.K."/>
            <person name="Biales A."/>
            <person name="Johnston J.S."/>
            <person name="Wellborn G.A."/>
            <person name="Rosendale A.J."/>
            <person name="Cridge A.G."/>
            <person name="Munoz-Torres M.C."/>
            <person name="Bain P.A."/>
            <person name="Manny A.R."/>
            <person name="Major K.M."/>
            <person name="Lambert F.N."/>
            <person name="Vulpe C.D."/>
            <person name="Tuck P."/>
            <person name="Blalock B.J."/>
            <person name="Lin Y.-Y."/>
            <person name="Smith M.E."/>
            <person name="Ochoa-Acuna H."/>
            <person name="Chen M.-J.M."/>
            <person name="Childers C.P."/>
            <person name="Qu J."/>
            <person name="Dugan S."/>
            <person name="Lee S.L."/>
            <person name="Chao H."/>
            <person name="Dinh H."/>
            <person name="Han Y."/>
            <person name="Doddapaneni H."/>
            <person name="Worley K.C."/>
            <person name="Muzny D.M."/>
            <person name="Gibbs R.A."/>
            <person name="Richards S."/>
        </authorList>
    </citation>
    <scope>NUCLEOTIDE SEQUENCE</scope>
    <source>
        <strain evidence="5">HAZT.00-mixed</strain>
        <tissue evidence="5">Whole organism</tissue>
    </source>
</reference>
<feature type="compositionally biased region" description="Acidic residues" evidence="3">
    <location>
        <begin position="167"/>
        <end position="176"/>
    </location>
</feature>
<feature type="domain" description="RRM" evidence="4">
    <location>
        <begin position="666"/>
        <end position="737"/>
    </location>
</feature>
<evidence type="ECO:0000259" key="4">
    <source>
        <dbReference type="PROSITE" id="PS50102"/>
    </source>
</evidence>
<feature type="compositionally biased region" description="Low complexity" evidence="3">
    <location>
        <begin position="590"/>
        <end position="599"/>
    </location>
</feature>
<dbReference type="Gene3D" id="3.30.70.330">
    <property type="match status" value="5"/>
</dbReference>
<feature type="region of interest" description="Disordered" evidence="3">
    <location>
        <begin position="536"/>
        <end position="599"/>
    </location>
</feature>
<dbReference type="SUPFAM" id="SSF54928">
    <property type="entry name" value="RNA-binding domain, RBD"/>
    <property type="match status" value="3"/>
</dbReference>
<feature type="domain" description="RRM" evidence="4">
    <location>
        <begin position="599"/>
        <end position="675"/>
    </location>
</feature>
<dbReference type="AlphaFoldDB" id="A0A6A0GR00"/>
<evidence type="ECO:0000313" key="5">
    <source>
        <dbReference type="EMBL" id="KAA0183689.1"/>
    </source>
</evidence>
<reference evidence="5" key="2">
    <citation type="journal article" date="2018" name="Environ. Sci. Technol.">
        <title>The Toxicogenome of Hyalella azteca: A Model for Sediment Ecotoxicology and Evolutionary Toxicology.</title>
        <authorList>
            <person name="Poynton H.C."/>
            <person name="Hasenbein S."/>
            <person name="Benoit J.B."/>
            <person name="Sepulveda M.S."/>
            <person name="Poelchau M.F."/>
            <person name="Hughes D.S.T."/>
            <person name="Murali S.C."/>
            <person name="Chen S."/>
            <person name="Glastad K.M."/>
            <person name="Goodisman M.A.D."/>
            <person name="Werren J.H."/>
            <person name="Vineis J.H."/>
            <person name="Bowen J.L."/>
            <person name="Friedrich M."/>
            <person name="Jones J."/>
            <person name="Robertson H.M."/>
            <person name="Feyereisen R."/>
            <person name="Mechler-Hickson A."/>
            <person name="Mathers N."/>
            <person name="Lee C.E."/>
            <person name="Colbourne J.K."/>
            <person name="Biales A."/>
            <person name="Johnston J.S."/>
            <person name="Wellborn G.A."/>
            <person name="Rosendale A.J."/>
            <person name="Cridge A.G."/>
            <person name="Munoz-Torres M.C."/>
            <person name="Bain P.A."/>
            <person name="Manny A.R."/>
            <person name="Major K.M."/>
            <person name="Lambert F.N."/>
            <person name="Vulpe C.D."/>
            <person name="Tuck P."/>
            <person name="Blalock B.J."/>
            <person name="Lin Y.Y."/>
            <person name="Smith M.E."/>
            <person name="Ochoa-Acuna H."/>
            <person name="Chen M.M."/>
            <person name="Childers C.P."/>
            <person name="Qu J."/>
            <person name="Dugan S."/>
            <person name="Lee S.L."/>
            <person name="Chao H."/>
            <person name="Dinh H."/>
            <person name="Han Y."/>
            <person name="Doddapaneni H."/>
            <person name="Worley K.C."/>
            <person name="Muzny D.M."/>
            <person name="Gibbs R.A."/>
            <person name="Richards S."/>
        </authorList>
    </citation>
    <scope>NUCLEOTIDE SEQUENCE</scope>
    <source>
        <strain evidence="5">HAZT.00-mixed</strain>
        <tissue evidence="5">Whole organism</tissue>
    </source>
</reference>
<dbReference type="OrthoDB" id="439639at2759"/>
<dbReference type="PROSITE" id="PS50102">
    <property type="entry name" value="RRM"/>
    <property type="match status" value="5"/>
</dbReference>
<protein>
    <recommendedName>
        <fullName evidence="4">RRM domain-containing protein</fullName>
    </recommendedName>
</protein>
<feature type="domain" description="RRM" evidence="4">
    <location>
        <begin position="1"/>
        <end position="67"/>
    </location>
</feature>
<dbReference type="InterPro" id="IPR000504">
    <property type="entry name" value="RRM_dom"/>
</dbReference>
<feature type="region of interest" description="Disordered" evidence="3">
    <location>
        <begin position="198"/>
        <end position="274"/>
    </location>
</feature>
<feature type="domain" description="RRM" evidence="4">
    <location>
        <begin position="460"/>
        <end position="532"/>
    </location>
</feature>
<comment type="caution">
    <text evidence="5">The sequence shown here is derived from an EMBL/GenBank/DDBJ whole genome shotgun (WGS) entry which is preliminary data.</text>
</comment>
<feature type="compositionally biased region" description="Basic and acidic residues" evidence="3">
    <location>
        <begin position="262"/>
        <end position="271"/>
    </location>
</feature>
<evidence type="ECO:0000256" key="3">
    <source>
        <dbReference type="SAM" id="MobiDB-lite"/>
    </source>
</evidence>
<dbReference type="EMBL" id="JQDR03017496">
    <property type="protein sequence ID" value="KAA0183689.1"/>
    <property type="molecule type" value="Genomic_DNA"/>
</dbReference>
<dbReference type="GO" id="GO:0003723">
    <property type="term" value="F:RNA binding"/>
    <property type="evidence" value="ECO:0007669"/>
    <property type="project" value="UniProtKB-UniRule"/>
</dbReference>
<dbReference type="InterPro" id="IPR012677">
    <property type="entry name" value="Nucleotide-bd_a/b_plait_sf"/>
</dbReference>
<feature type="region of interest" description="Disordered" evidence="3">
    <location>
        <begin position="748"/>
        <end position="780"/>
    </location>
</feature>
<feature type="compositionally biased region" description="Basic and acidic residues" evidence="3">
    <location>
        <begin position="766"/>
        <end position="780"/>
    </location>
</feature>
<feature type="compositionally biased region" description="Acidic residues" evidence="3">
    <location>
        <begin position="568"/>
        <end position="577"/>
    </location>
</feature>
<feature type="compositionally biased region" description="Basic and acidic residues" evidence="3">
    <location>
        <begin position="205"/>
        <end position="222"/>
    </location>
</feature>
<evidence type="ECO:0000256" key="2">
    <source>
        <dbReference type="PROSITE-ProRule" id="PRU00176"/>
    </source>
</evidence>
<dbReference type="Proteomes" id="UP000711488">
    <property type="component" value="Unassembled WGS sequence"/>
</dbReference>
<feature type="region of interest" description="Disordered" evidence="3">
    <location>
        <begin position="146"/>
        <end position="178"/>
    </location>
</feature>
<keyword evidence="1 2" id="KW-0694">RNA-binding</keyword>
<name>A0A6A0GR00_HYAAZ</name>
<evidence type="ECO:0000256" key="1">
    <source>
        <dbReference type="ARBA" id="ARBA00022884"/>
    </source>
</evidence>
<dbReference type="Pfam" id="PF00076">
    <property type="entry name" value="RRM_1"/>
    <property type="match status" value="4"/>
</dbReference>
<gene>
    <name evidence="5" type="ORF">HAZT_HAZT006917</name>
</gene>
<dbReference type="SMART" id="SM00360">
    <property type="entry name" value="RRM"/>
    <property type="match status" value="4"/>
</dbReference>
<dbReference type="InterPro" id="IPR035979">
    <property type="entry name" value="RBD_domain_sf"/>
</dbReference>
<accession>A0A6A0GR00</accession>
<dbReference type="PANTHER" id="PTHR10352">
    <property type="entry name" value="EUKARYOTIC TRANSLATION INITIATION FACTOR 3 SUBUNIT G"/>
    <property type="match status" value="1"/>
</dbReference>
<sequence>MVTQDKLCEHFKTQGLITDSKLAFRDGIFRGFAFVGFESPEQAKAAVKTFNNTYFHNSKIVVELAKDLNDATRPKSQQQIKQEKKEQLLKKQQELCLKKERARLKASGGDASIRAQILDKYKNDPKFMNYLELNLGSNVSLLENKSREKKNKKNILSVEKDHKNNSENEEEIDDDSDKLAKKKELSDREYWMAMTKEVAEEEDNNEKNNENDVDKKTDDGVKAHSPNRLGVRVKVSEASPQQQQDGDENAVQRRQGSAPWSEAEKRLHEAEPEAESGRLFVRNLSYLTTEKDLRDKFSQFGEIVDLELPVCTQTHKIKGFATITFMQPMSAVIAREKMDGAAMLGRVLHVLPGLSKEQVDEMNPFKSKFKQQKAKELKATAGSWHNWNTLFISSADVVEIMAKKYNKTKEQILDNEGPQSAAVTVALGETQIVDETRRFLEDNGVSVDAFSDPSVARSDTVLLVKHLPAGTKATDIAELCSKFGELGRVVMPPSGVTCIVEFLSATEAKKALRELSYKRFGNSLLYLERAPVKTFNTEAPKSGDSRQPDPAQEPPPSGESLKRKREQSDDESDEEPSLEAATVKTKKSETPTLEPEPHTTLYVQNLPLDATEEDIKKHFSSTGEVMSVVVARKGDKSLGYGFVQYLKQRSAREALISLAGSTLNGRDLLLKLSEKRLAPFGALKRTFLQKHHSGEYNNGGYGFVEYLNMEDAKRALQSLGLSTHLLGRRLVLQWAKEDESVEELRQKTAQKHDFAQHIGSTHKKMREAMQEATGRTEFDE</sequence>
<reference evidence="5" key="1">
    <citation type="submission" date="2014-08" db="EMBL/GenBank/DDBJ databases">
        <authorList>
            <person name="Murali S."/>
            <person name="Richards S."/>
            <person name="Bandaranaike D."/>
            <person name="Bellair M."/>
            <person name="Blankenburg K."/>
            <person name="Chao H."/>
            <person name="Dinh H."/>
            <person name="Doddapaneni H."/>
            <person name="Dugan-Rocha S."/>
            <person name="Elkadiri S."/>
            <person name="Gnanaolivu R."/>
            <person name="Hughes D."/>
            <person name="Lee S."/>
            <person name="Li M."/>
            <person name="Ming W."/>
            <person name="Munidasa M."/>
            <person name="Muniz J."/>
            <person name="Nguyen L."/>
            <person name="Osuji N."/>
            <person name="Pu L.-L."/>
            <person name="Puazo M."/>
            <person name="Skinner E."/>
            <person name="Qu C."/>
            <person name="Quiroz J."/>
            <person name="Raj R."/>
            <person name="Weissenberger G."/>
            <person name="Xin Y."/>
            <person name="Zou X."/>
            <person name="Han Y."/>
            <person name="Worley K."/>
            <person name="Muzny D."/>
            <person name="Gibbs R."/>
        </authorList>
    </citation>
    <scope>NUCLEOTIDE SEQUENCE</scope>
    <source>
        <strain evidence="5">HAZT.00-mixed</strain>
        <tissue evidence="5">Whole organism</tissue>
    </source>
</reference>
<proteinExistence type="predicted"/>